<evidence type="ECO:0000313" key="7">
    <source>
        <dbReference type="Proteomes" id="UP000642910"/>
    </source>
</evidence>
<dbReference type="SUPFAM" id="SSF158568">
    <property type="entry name" value="AF1862-like"/>
    <property type="match status" value="1"/>
</dbReference>
<dbReference type="Proteomes" id="UP000642910">
    <property type="component" value="Unassembled WGS sequence"/>
</dbReference>
<comment type="caution">
    <text evidence="6">The sequence shown here is derived from an EMBL/GenBank/DDBJ whole genome shotgun (WGS) entry which is preliminary data.</text>
</comment>
<evidence type="ECO:0000256" key="3">
    <source>
        <dbReference type="ARBA" id="ARBA00022490"/>
    </source>
</evidence>
<organism evidence="6 7">
    <name type="scientific">Alicyclobacillus mali</name>
    <name type="common">ex Roth et al. 2021</name>
    <dbReference type="NCBI Taxonomy" id="1123961"/>
    <lineage>
        <taxon>Bacteria</taxon>
        <taxon>Bacillati</taxon>
        <taxon>Bacillota</taxon>
        <taxon>Bacilli</taxon>
        <taxon>Bacillales</taxon>
        <taxon>Alicyclobacillaceae</taxon>
        <taxon>Alicyclobacillus</taxon>
    </lineage>
</organism>
<dbReference type="EMBL" id="JADPKZ010000048">
    <property type="protein sequence ID" value="MBF8379035.1"/>
    <property type="molecule type" value="Genomic_DNA"/>
</dbReference>
<comment type="subcellular location">
    <subcellularLocation>
        <location evidence="1">Cytoplasm</location>
    </subcellularLocation>
</comment>
<protein>
    <recommendedName>
        <fullName evidence="5">CRISPR type III-B/RAMP module-associated protein Cmr5</fullName>
    </recommendedName>
</protein>
<keyword evidence="3" id="KW-0963">Cytoplasm</keyword>
<evidence type="ECO:0000313" key="6">
    <source>
        <dbReference type="EMBL" id="MBF8379035.1"/>
    </source>
</evidence>
<sequence>MQPRAVQWLQRAKNLVREAADTRVRSEYASLARGLPALLHQSGLFQTIAYLESRSRRASNNPTAHGLMLAHLASLLSPFTGMKELKTDELTQMKLHEYLVVSRLSLEAASWLKRMVEIQFGDEEEPHA</sequence>
<keyword evidence="4" id="KW-0051">Antiviral defense</keyword>
<reference evidence="6 7" key="1">
    <citation type="submission" date="2020-11" db="EMBL/GenBank/DDBJ databases">
        <title>Genomic insight of Alicyclobacillus mali FL 18 reveals a new arsenic-resistant strain, with potential in environmental biotechnology.</title>
        <authorList>
            <person name="Fiorentino G."/>
            <person name="Gallo G."/>
            <person name="Aulitto M."/>
        </authorList>
    </citation>
    <scope>NUCLEOTIDE SEQUENCE [LARGE SCALE GENOMIC DNA]</scope>
    <source>
        <strain evidence="6 7">FL 18</strain>
    </source>
</reference>
<dbReference type="Gene3D" id="1.10.520.30">
    <property type="entry name" value="AF1862-like domain"/>
    <property type="match status" value="1"/>
</dbReference>
<proteinExistence type="inferred from homology"/>
<keyword evidence="7" id="KW-1185">Reference proteome</keyword>
<evidence type="ECO:0000256" key="1">
    <source>
        <dbReference type="ARBA" id="ARBA00004496"/>
    </source>
</evidence>
<comment type="similarity">
    <text evidence="2">Belongs to the CRISPR system Cmr5 family.</text>
</comment>
<evidence type="ECO:0000256" key="4">
    <source>
        <dbReference type="ARBA" id="ARBA00023118"/>
    </source>
</evidence>
<dbReference type="NCBIfam" id="TIGR01881">
    <property type="entry name" value="cas_Cmr5"/>
    <property type="match status" value="1"/>
</dbReference>
<accession>A0ABS0F6W6</accession>
<dbReference type="Pfam" id="PF09701">
    <property type="entry name" value="Cas_Cmr5"/>
    <property type="match status" value="1"/>
</dbReference>
<dbReference type="InterPro" id="IPR023101">
    <property type="entry name" value="AF1862-like_dom_sf"/>
</dbReference>
<gene>
    <name evidence="6" type="primary">cmr5</name>
    <name evidence="6" type="ORF">IW967_14380</name>
</gene>
<name>A0ABS0F6W6_9BACL</name>
<evidence type="ECO:0000256" key="5">
    <source>
        <dbReference type="ARBA" id="ARBA00030001"/>
    </source>
</evidence>
<dbReference type="InterPro" id="IPR010160">
    <property type="entry name" value="CRISPR-assoc_prot_Cmr5"/>
</dbReference>
<evidence type="ECO:0000256" key="2">
    <source>
        <dbReference type="ARBA" id="ARBA00006161"/>
    </source>
</evidence>